<reference evidence="6" key="2">
    <citation type="submission" date="2021-04" db="EMBL/GenBank/DDBJ databases">
        <authorList>
            <person name="Gilroy R."/>
        </authorList>
    </citation>
    <scope>NUCLEOTIDE SEQUENCE</scope>
    <source>
        <strain evidence="6">CHK32-1732</strain>
    </source>
</reference>
<dbReference type="CDD" id="cd00592">
    <property type="entry name" value="HTH_MerR-like"/>
    <property type="match status" value="1"/>
</dbReference>
<dbReference type="AlphaFoldDB" id="A0A9D1RU30"/>
<dbReference type="PANTHER" id="PTHR30204">
    <property type="entry name" value="REDOX-CYCLING DRUG-SENSING TRANSCRIPTIONAL ACTIVATOR SOXR"/>
    <property type="match status" value="1"/>
</dbReference>
<protein>
    <submittedName>
        <fullName evidence="6">MerR family DNA-binding transcriptional regulator</fullName>
    </submittedName>
</protein>
<keyword evidence="4" id="KW-0804">Transcription</keyword>
<dbReference type="Pfam" id="PF13411">
    <property type="entry name" value="MerR_1"/>
    <property type="match status" value="1"/>
</dbReference>
<name>A0A9D1RU30_9CORY</name>
<proteinExistence type="predicted"/>
<keyword evidence="1" id="KW-0678">Repressor</keyword>
<dbReference type="GO" id="GO:0003677">
    <property type="term" value="F:DNA binding"/>
    <property type="evidence" value="ECO:0007669"/>
    <property type="project" value="UniProtKB-KW"/>
</dbReference>
<reference evidence="6" key="1">
    <citation type="journal article" date="2021" name="PeerJ">
        <title>Extensive microbial diversity within the chicken gut microbiome revealed by metagenomics and culture.</title>
        <authorList>
            <person name="Gilroy R."/>
            <person name="Ravi A."/>
            <person name="Getino M."/>
            <person name="Pursley I."/>
            <person name="Horton D.L."/>
            <person name="Alikhan N.F."/>
            <person name="Baker D."/>
            <person name="Gharbi K."/>
            <person name="Hall N."/>
            <person name="Watson M."/>
            <person name="Adriaenssens E.M."/>
            <person name="Foster-Nyarko E."/>
            <person name="Jarju S."/>
            <person name="Secka A."/>
            <person name="Antonio M."/>
            <person name="Oren A."/>
            <person name="Chaudhuri R.R."/>
            <person name="La Ragione R."/>
            <person name="Hildebrand F."/>
            <person name="Pallen M.J."/>
        </authorList>
    </citation>
    <scope>NUCLEOTIDE SEQUENCE</scope>
    <source>
        <strain evidence="6">CHK32-1732</strain>
    </source>
</reference>
<evidence type="ECO:0000313" key="6">
    <source>
        <dbReference type="EMBL" id="HIW92797.1"/>
    </source>
</evidence>
<organism evidence="6 7">
    <name type="scientific">Candidatus Corynebacterium avicola</name>
    <dbReference type="NCBI Taxonomy" id="2838527"/>
    <lineage>
        <taxon>Bacteria</taxon>
        <taxon>Bacillati</taxon>
        <taxon>Actinomycetota</taxon>
        <taxon>Actinomycetes</taxon>
        <taxon>Mycobacteriales</taxon>
        <taxon>Corynebacteriaceae</taxon>
        <taxon>Corynebacterium</taxon>
    </lineage>
</organism>
<dbReference type="InterPro" id="IPR009061">
    <property type="entry name" value="DNA-bd_dom_put_sf"/>
</dbReference>
<comment type="caution">
    <text evidence="6">The sequence shown here is derived from an EMBL/GenBank/DDBJ whole genome shotgun (WGS) entry which is preliminary data.</text>
</comment>
<dbReference type="Gene3D" id="1.10.1660.10">
    <property type="match status" value="1"/>
</dbReference>
<evidence type="ECO:0000256" key="2">
    <source>
        <dbReference type="ARBA" id="ARBA00023015"/>
    </source>
</evidence>
<evidence type="ECO:0000313" key="7">
    <source>
        <dbReference type="Proteomes" id="UP000824190"/>
    </source>
</evidence>
<dbReference type="GO" id="GO:0003700">
    <property type="term" value="F:DNA-binding transcription factor activity"/>
    <property type="evidence" value="ECO:0007669"/>
    <property type="project" value="InterPro"/>
</dbReference>
<dbReference type="EMBL" id="DXGC01000123">
    <property type="protein sequence ID" value="HIW92797.1"/>
    <property type="molecule type" value="Genomic_DNA"/>
</dbReference>
<dbReference type="PROSITE" id="PS50937">
    <property type="entry name" value="HTH_MERR_2"/>
    <property type="match status" value="1"/>
</dbReference>
<evidence type="ECO:0000259" key="5">
    <source>
        <dbReference type="PROSITE" id="PS50937"/>
    </source>
</evidence>
<accession>A0A9D1RU30</accession>
<dbReference type="SUPFAM" id="SSF46955">
    <property type="entry name" value="Putative DNA-binding domain"/>
    <property type="match status" value="1"/>
</dbReference>
<evidence type="ECO:0000256" key="1">
    <source>
        <dbReference type="ARBA" id="ARBA00022491"/>
    </source>
</evidence>
<dbReference type="InterPro" id="IPR047057">
    <property type="entry name" value="MerR_fam"/>
</dbReference>
<keyword evidence="2" id="KW-0805">Transcription regulation</keyword>
<feature type="domain" description="HTH merR-type" evidence="5">
    <location>
        <begin position="1"/>
        <end position="69"/>
    </location>
</feature>
<dbReference type="Proteomes" id="UP000824190">
    <property type="component" value="Unassembled WGS sequence"/>
</dbReference>
<gene>
    <name evidence="6" type="ORF">H9870_14180</name>
</gene>
<dbReference type="PANTHER" id="PTHR30204:SF69">
    <property type="entry name" value="MERR-FAMILY TRANSCRIPTIONAL REGULATOR"/>
    <property type="match status" value="1"/>
</dbReference>
<evidence type="ECO:0000256" key="4">
    <source>
        <dbReference type="ARBA" id="ARBA00023163"/>
    </source>
</evidence>
<dbReference type="SMART" id="SM00422">
    <property type="entry name" value="HTH_MERR"/>
    <property type="match status" value="1"/>
</dbReference>
<sequence length="261" mass="28273">MKISDAAAAAGCSPRMVRYYHRTGVLPEPQRTSGGYRDYQLSDVALLLKLRTLTDAGIPAAGLHGVLSKDSAVPPDIVQDALDNVDEEITRLRHQRARLAAMQGGSFGIPTDVRGLIDDLRQWVAGRDDDGTLADLLNRDFQGLQLMADAGVATPETWDLLRRTLVDERRRHVTLEGLSAWSALADYPGSSATSYSPKVARLQEVMIHSVDDGVLAGLPDTLVDGDLPLTTTDIPTTGAQTPVLASLVQHMETARKTRWAP</sequence>
<dbReference type="InterPro" id="IPR000551">
    <property type="entry name" value="MerR-type_HTH_dom"/>
</dbReference>
<keyword evidence="3 6" id="KW-0238">DNA-binding</keyword>
<evidence type="ECO:0000256" key="3">
    <source>
        <dbReference type="ARBA" id="ARBA00023125"/>
    </source>
</evidence>